<organism evidence="1">
    <name type="scientific">uncultured Rubrobacteraceae bacterium</name>
    <dbReference type="NCBI Taxonomy" id="349277"/>
    <lineage>
        <taxon>Bacteria</taxon>
        <taxon>Bacillati</taxon>
        <taxon>Actinomycetota</taxon>
        <taxon>Rubrobacteria</taxon>
        <taxon>Rubrobacterales</taxon>
        <taxon>Rubrobacteraceae</taxon>
        <taxon>environmental samples</taxon>
    </lineage>
</organism>
<protein>
    <submittedName>
        <fullName evidence="1">Uncharacterized protein</fullName>
    </submittedName>
</protein>
<dbReference type="AlphaFoldDB" id="A0A6J4QQH3"/>
<proteinExistence type="predicted"/>
<accession>A0A6J4QQH3</accession>
<reference evidence="1" key="1">
    <citation type="submission" date="2020-02" db="EMBL/GenBank/DDBJ databases">
        <authorList>
            <person name="Meier V. D."/>
        </authorList>
    </citation>
    <scope>NUCLEOTIDE SEQUENCE</scope>
    <source>
        <strain evidence="1">AVDCRST_MAG28</strain>
    </source>
</reference>
<name>A0A6J4QQH3_9ACTN</name>
<gene>
    <name evidence="1" type="ORF">AVDCRST_MAG28-1870</name>
</gene>
<dbReference type="EMBL" id="CADCVE010000033">
    <property type="protein sequence ID" value="CAA9451987.1"/>
    <property type="molecule type" value="Genomic_DNA"/>
</dbReference>
<sequence length="99" mass="10840">MTTADNLSRADPTDLDALRKALAASDSDGKLNPIGMSPIEVGPEALDVLIETVSEITRSERVVLVANATPAYRYREDLKERIAHTLSESFDLECIEHLS</sequence>
<evidence type="ECO:0000313" key="1">
    <source>
        <dbReference type="EMBL" id="CAA9451987.1"/>
    </source>
</evidence>